<dbReference type="CTD" id="8583466"/>
<reference evidence="1 2" key="1">
    <citation type="journal article" date="2003" name="PLoS Biol.">
        <title>The genome sequence of Caenorhabditis briggsae: a platform for comparative genomics.</title>
        <authorList>
            <person name="Stein L.D."/>
            <person name="Bao Z."/>
            <person name="Blasiar D."/>
            <person name="Blumenthal T."/>
            <person name="Brent M.R."/>
            <person name="Chen N."/>
            <person name="Chinwalla A."/>
            <person name="Clarke L."/>
            <person name="Clee C."/>
            <person name="Coghlan A."/>
            <person name="Coulson A."/>
            <person name="D'Eustachio P."/>
            <person name="Fitch D.H."/>
            <person name="Fulton L.A."/>
            <person name="Fulton R.E."/>
            <person name="Griffiths-Jones S."/>
            <person name="Harris T.W."/>
            <person name="Hillier L.W."/>
            <person name="Kamath R."/>
            <person name="Kuwabara P.E."/>
            <person name="Mardis E.R."/>
            <person name="Marra M.A."/>
            <person name="Miner T.L."/>
            <person name="Minx P."/>
            <person name="Mullikin J.C."/>
            <person name="Plumb R.W."/>
            <person name="Rogers J."/>
            <person name="Schein J.E."/>
            <person name="Sohrmann M."/>
            <person name="Spieth J."/>
            <person name="Stajich J.E."/>
            <person name="Wei C."/>
            <person name="Willey D."/>
            <person name="Wilson R.K."/>
            <person name="Durbin R."/>
            <person name="Waterston R.H."/>
        </authorList>
    </citation>
    <scope>NUCLEOTIDE SEQUENCE [LARGE SCALE GENOMIC DNA]</scope>
    <source>
        <strain evidence="1 2">AF16</strain>
    </source>
</reference>
<evidence type="ECO:0000313" key="1">
    <source>
        <dbReference type="EMBL" id="CAP29321.1"/>
    </source>
</evidence>
<dbReference type="eggNOG" id="KOG0792">
    <property type="taxonomic scope" value="Eukaryota"/>
</dbReference>
<accession>A8X9K6</accession>
<dbReference type="GeneID" id="8583466"/>
<proteinExistence type="predicted"/>
<dbReference type="EMBL" id="HE601459">
    <property type="protein sequence ID" value="CAP29321.1"/>
    <property type="molecule type" value="Genomic_DNA"/>
</dbReference>
<dbReference type="RefSeq" id="XP_002641475.1">
    <property type="nucleotide sequence ID" value="XM_002641429.1"/>
</dbReference>
<organism evidence="1 2">
    <name type="scientific">Caenorhabditis briggsae</name>
    <dbReference type="NCBI Taxonomy" id="6238"/>
    <lineage>
        <taxon>Eukaryota</taxon>
        <taxon>Metazoa</taxon>
        <taxon>Ecdysozoa</taxon>
        <taxon>Nematoda</taxon>
        <taxon>Chromadorea</taxon>
        <taxon>Rhabditida</taxon>
        <taxon>Rhabditina</taxon>
        <taxon>Rhabditomorpha</taxon>
        <taxon>Rhabditoidea</taxon>
        <taxon>Rhabditidae</taxon>
        <taxon>Peloderinae</taxon>
        <taxon>Caenorhabditis</taxon>
    </lineage>
</organism>
<gene>
    <name evidence="1" type="ORF">CBG09765</name>
    <name evidence="1" type="ORF">CBG_09765</name>
</gene>
<dbReference type="KEGG" id="cbr:CBG_09765"/>
<dbReference type="Proteomes" id="UP000008549">
    <property type="component" value="Unassembled WGS sequence"/>
</dbReference>
<protein>
    <submittedName>
        <fullName evidence="1">Protein CBG09765</fullName>
    </submittedName>
</protein>
<evidence type="ECO:0000313" key="2">
    <source>
        <dbReference type="Proteomes" id="UP000008549"/>
    </source>
</evidence>
<dbReference type="HOGENOM" id="CLU_2924781_0_0_1"/>
<reference evidence="1 2" key="2">
    <citation type="journal article" date="2011" name="PLoS Genet.">
        <title>Caenorhabditis briggsae recombinant inbred line genotypes reveal inter-strain incompatibility and the evolution of recombination.</title>
        <authorList>
            <person name="Ross J.A."/>
            <person name="Koboldt D.C."/>
            <person name="Staisch J.E."/>
            <person name="Chamberlin H.M."/>
            <person name="Gupta B.P."/>
            <person name="Miller R.D."/>
            <person name="Baird S.E."/>
            <person name="Haag E.S."/>
        </authorList>
    </citation>
    <scope>NUCLEOTIDE SEQUENCE [LARGE SCALE GENOMIC DNA]</scope>
    <source>
        <strain evidence="1 2">AF16</strain>
    </source>
</reference>
<dbReference type="AlphaFoldDB" id="A8X9K6"/>
<dbReference type="InParanoid" id="A8X9K6"/>
<keyword evidence="2" id="KW-1185">Reference proteome</keyword>
<sequence>MEVPSFVGKACLKLKGLCVNVWTATLATCQEREDFDEKVPPRAFRRRWYSISFVSIPKKAT</sequence>
<name>A8X9K6_CAEBR</name>